<keyword evidence="9 17" id="KW-0418">Kinase</keyword>
<keyword evidence="13 14" id="KW-0472">Membrane</keyword>
<proteinExistence type="predicted"/>
<dbReference type="Gene3D" id="1.10.287.130">
    <property type="match status" value="1"/>
</dbReference>
<evidence type="ECO:0000256" key="6">
    <source>
        <dbReference type="ARBA" id="ARBA00022679"/>
    </source>
</evidence>
<dbReference type="Gene3D" id="3.30.565.10">
    <property type="entry name" value="Histidine kinase-like ATPase, C-terminal domain"/>
    <property type="match status" value="1"/>
</dbReference>
<dbReference type="PROSITE" id="PS50885">
    <property type="entry name" value="HAMP"/>
    <property type="match status" value="1"/>
</dbReference>
<dbReference type="PROSITE" id="PS50109">
    <property type="entry name" value="HIS_KIN"/>
    <property type="match status" value="1"/>
</dbReference>
<keyword evidence="7 14" id="KW-0812">Transmembrane</keyword>
<dbReference type="InterPro" id="IPR003661">
    <property type="entry name" value="HisK_dim/P_dom"/>
</dbReference>
<feature type="transmembrane region" description="Helical" evidence="14">
    <location>
        <begin position="21"/>
        <end position="48"/>
    </location>
</feature>
<evidence type="ECO:0000313" key="17">
    <source>
        <dbReference type="EMBL" id="MFD1929596.1"/>
    </source>
</evidence>
<evidence type="ECO:0000256" key="5">
    <source>
        <dbReference type="ARBA" id="ARBA00022553"/>
    </source>
</evidence>
<gene>
    <name evidence="17" type="ORF">ACFSFY_16255</name>
</gene>
<dbReference type="PRINTS" id="PR00344">
    <property type="entry name" value="BCTRLSENSOR"/>
</dbReference>
<organism evidence="17 18">
    <name type="scientific">Sporosarcina siberiensis</name>
    <dbReference type="NCBI Taxonomy" id="1365606"/>
    <lineage>
        <taxon>Bacteria</taxon>
        <taxon>Bacillati</taxon>
        <taxon>Bacillota</taxon>
        <taxon>Bacilli</taxon>
        <taxon>Bacillales</taxon>
        <taxon>Caryophanaceae</taxon>
        <taxon>Sporosarcina</taxon>
    </lineage>
</organism>
<dbReference type="RefSeq" id="WP_381539876.1">
    <property type="nucleotide sequence ID" value="NZ_JBHUGI010000035.1"/>
</dbReference>
<dbReference type="SMART" id="SM00387">
    <property type="entry name" value="HATPase_c"/>
    <property type="match status" value="1"/>
</dbReference>
<evidence type="ECO:0000259" key="15">
    <source>
        <dbReference type="PROSITE" id="PS50109"/>
    </source>
</evidence>
<feature type="transmembrane region" description="Helical" evidence="14">
    <location>
        <begin position="68"/>
        <end position="88"/>
    </location>
</feature>
<dbReference type="EMBL" id="JBHUGI010000035">
    <property type="protein sequence ID" value="MFD1929596.1"/>
    <property type="molecule type" value="Genomic_DNA"/>
</dbReference>
<evidence type="ECO:0000256" key="12">
    <source>
        <dbReference type="ARBA" id="ARBA00023012"/>
    </source>
</evidence>
<dbReference type="InterPro" id="IPR036890">
    <property type="entry name" value="HATPase_C_sf"/>
</dbReference>
<dbReference type="Pfam" id="PF02518">
    <property type="entry name" value="HATPase_c"/>
    <property type="match status" value="1"/>
</dbReference>
<evidence type="ECO:0000313" key="18">
    <source>
        <dbReference type="Proteomes" id="UP001597218"/>
    </source>
</evidence>
<dbReference type="SUPFAM" id="SSF55874">
    <property type="entry name" value="ATPase domain of HSP90 chaperone/DNA topoisomerase II/histidine kinase"/>
    <property type="match status" value="1"/>
</dbReference>
<evidence type="ECO:0000256" key="14">
    <source>
        <dbReference type="SAM" id="Phobius"/>
    </source>
</evidence>
<accession>A0ABW4SJH8</accession>
<dbReference type="InterPro" id="IPR003660">
    <property type="entry name" value="HAMP_dom"/>
</dbReference>
<keyword evidence="10" id="KW-0067">ATP-binding</keyword>
<comment type="subcellular location">
    <subcellularLocation>
        <location evidence="2">Cell membrane</location>
        <topology evidence="2">Multi-pass membrane protein</topology>
    </subcellularLocation>
</comment>
<evidence type="ECO:0000256" key="9">
    <source>
        <dbReference type="ARBA" id="ARBA00022777"/>
    </source>
</evidence>
<dbReference type="CDD" id="cd00082">
    <property type="entry name" value="HisKA"/>
    <property type="match status" value="1"/>
</dbReference>
<keyword evidence="12" id="KW-0902">Two-component regulatory system</keyword>
<evidence type="ECO:0000259" key="16">
    <source>
        <dbReference type="PROSITE" id="PS50885"/>
    </source>
</evidence>
<dbReference type="CDD" id="cd06225">
    <property type="entry name" value="HAMP"/>
    <property type="match status" value="1"/>
</dbReference>
<feature type="domain" description="HAMP" evidence="16">
    <location>
        <begin position="89"/>
        <end position="141"/>
    </location>
</feature>
<dbReference type="Pfam" id="PF00512">
    <property type="entry name" value="HisKA"/>
    <property type="match status" value="1"/>
</dbReference>
<evidence type="ECO:0000256" key="3">
    <source>
        <dbReference type="ARBA" id="ARBA00012438"/>
    </source>
</evidence>
<dbReference type="InterPro" id="IPR003594">
    <property type="entry name" value="HATPase_dom"/>
</dbReference>
<evidence type="ECO:0000256" key="4">
    <source>
        <dbReference type="ARBA" id="ARBA00022475"/>
    </source>
</evidence>
<evidence type="ECO:0000256" key="7">
    <source>
        <dbReference type="ARBA" id="ARBA00022692"/>
    </source>
</evidence>
<comment type="catalytic activity">
    <reaction evidence="1">
        <text>ATP + protein L-histidine = ADP + protein N-phospho-L-histidine.</text>
        <dbReference type="EC" id="2.7.13.3"/>
    </reaction>
</comment>
<dbReference type="InterPro" id="IPR005467">
    <property type="entry name" value="His_kinase_dom"/>
</dbReference>
<dbReference type="InterPro" id="IPR050398">
    <property type="entry name" value="HssS/ArlS-like"/>
</dbReference>
<dbReference type="InterPro" id="IPR004358">
    <property type="entry name" value="Sig_transdc_His_kin-like_C"/>
</dbReference>
<keyword evidence="6" id="KW-0808">Transferase</keyword>
<keyword evidence="5" id="KW-0597">Phosphoprotein</keyword>
<keyword evidence="8" id="KW-0547">Nucleotide-binding</keyword>
<dbReference type="Gene3D" id="6.10.340.10">
    <property type="match status" value="1"/>
</dbReference>
<keyword evidence="11 14" id="KW-1133">Transmembrane helix</keyword>
<dbReference type="SUPFAM" id="SSF158472">
    <property type="entry name" value="HAMP domain-like"/>
    <property type="match status" value="1"/>
</dbReference>
<dbReference type="PANTHER" id="PTHR45528:SF1">
    <property type="entry name" value="SENSOR HISTIDINE KINASE CPXA"/>
    <property type="match status" value="1"/>
</dbReference>
<sequence length="362" mass="41550">MSRINKFFTTLIPVGFLWRLTFLNILVIVTATAISGWAMYNTACYLAAGVGNLDALRQQQFNSTLLRYLWIFIIASVFIGSLLHFHLIKYLIKPIRNLIQSTEQMRLGHYPEPVKVYRKDEIGQLVIQYNGLIAQLQTNEEQRKNLISDLSHEIRTPLSNLSGYLQGLKDGDIIGEKTLFASLHQESSRLSQMIEQLEQVKEWDYLSTQLIVKKDTYEIEDLLTQCVAMFDRPWKHDHIPIEIEVESCELYINVEGIQQAISNLLENAIRYYDGLGPISLKGEKQGKEYYISITGPSMPIPENERENVFNRFYRLDSSRSRLTGGSGLGLAISKEIVERQHQGEIGIETTDTSNTFWILLPR</sequence>
<reference evidence="18" key="1">
    <citation type="journal article" date="2019" name="Int. J. Syst. Evol. Microbiol.">
        <title>The Global Catalogue of Microorganisms (GCM) 10K type strain sequencing project: providing services to taxonomists for standard genome sequencing and annotation.</title>
        <authorList>
            <consortium name="The Broad Institute Genomics Platform"/>
            <consortium name="The Broad Institute Genome Sequencing Center for Infectious Disease"/>
            <person name="Wu L."/>
            <person name="Ma J."/>
        </authorList>
    </citation>
    <scope>NUCLEOTIDE SEQUENCE [LARGE SCALE GENOMIC DNA]</scope>
    <source>
        <strain evidence="18">CGMCC 4.7177</strain>
    </source>
</reference>
<evidence type="ECO:0000256" key="1">
    <source>
        <dbReference type="ARBA" id="ARBA00000085"/>
    </source>
</evidence>
<dbReference type="PANTHER" id="PTHR45528">
    <property type="entry name" value="SENSOR HISTIDINE KINASE CPXA"/>
    <property type="match status" value="1"/>
</dbReference>
<evidence type="ECO:0000256" key="13">
    <source>
        <dbReference type="ARBA" id="ARBA00023136"/>
    </source>
</evidence>
<dbReference type="EC" id="2.7.13.3" evidence="3"/>
<evidence type="ECO:0000256" key="8">
    <source>
        <dbReference type="ARBA" id="ARBA00022741"/>
    </source>
</evidence>
<keyword evidence="4" id="KW-1003">Cell membrane</keyword>
<feature type="domain" description="Histidine kinase" evidence="15">
    <location>
        <begin position="149"/>
        <end position="362"/>
    </location>
</feature>
<comment type="caution">
    <text evidence="17">The sequence shown here is derived from an EMBL/GenBank/DDBJ whole genome shotgun (WGS) entry which is preliminary data.</text>
</comment>
<protein>
    <recommendedName>
        <fullName evidence="3">histidine kinase</fullName>
        <ecNumber evidence="3">2.7.13.3</ecNumber>
    </recommendedName>
</protein>
<keyword evidence="18" id="KW-1185">Reference proteome</keyword>
<dbReference type="SMART" id="SM00304">
    <property type="entry name" value="HAMP"/>
    <property type="match status" value="1"/>
</dbReference>
<name>A0ABW4SJH8_9BACL</name>
<dbReference type="Proteomes" id="UP001597218">
    <property type="component" value="Unassembled WGS sequence"/>
</dbReference>
<dbReference type="Pfam" id="PF00672">
    <property type="entry name" value="HAMP"/>
    <property type="match status" value="1"/>
</dbReference>
<evidence type="ECO:0000256" key="2">
    <source>
        <dbReference type="ARBA" id="ARBA00004651"/>
    </source>
</evidence>
<evidence type="ECO:0000256" key="10">
    <source>
        <dbReference type="ARBA" id="ARBA00022840"/>
    </source>
</evidence>
<dbReference type="InterPro" id="IPR036097">
    <property type="entry name" value="HisK_dim/P_sf"/>
</dbReference>
<dbReference type="SUPFAM" id="SSF47384">
    <property type="entry name" value="Homodimeric domain of signal transducing histidine kinase"/>
    <property type="match status" value="1"/>
</dbReference>
<evidence type="ECO:0000256" key="11">
    <source>
        <dbReference type="ARBA" id="ARBA00022989"/>
    </source>
</evidence>
<dbReference type="GO" id="GO:0016301">
    <property type="term" value="F:kinase activity"/>
    <property type="evidence" value="ECO:0007669"/>
    <property type="project" value="UniProtKB-KW"/>
</dbReference>
<dbReference type="SMART" id="SM00388">
    <property type="entry name" value="HisKA"/>
    <property type="match status" value="1"/>
</dbReference>